<dbReference type="RefSeq" id="XP_009525747.1">
    <property type="nucleotide sequence ID" value="XM_009527452.1"/>
</dbReference>
<evidence type="ECO:0000313" key="11">
    <source>
        <dbReference type="EMBL" id="EGZ16689.1"/>
    </source>
</evidence>
<dbReference type="Proteomes" id="UP000002640">
    <property type="component" value="Unassembled WGS sequence"/>
</dbReference>
<evidence type="ECO:0008006" key="13">
    <source>
        <dbReference type="Google" id="ProtNLM"/>
    </source>
</evidence>
<dbReference type="InParanoid" id="G4ZGI7"/>
<dbReference type="InterPro" id="IPR023395">
    <property type="entry name" value="MCP_dom_sf"/>
</dbReference>
<evidence type="ECO:0000313" key="12">
    <source>
        <dbReference type="Proteomes" id="UP000002640"/>
    </source>
</evidence>
<dbReference type="PRINTS" id="PR00926">
    <property type="entry name" value="MITOCARRIER"/>
</dbReference>
<evidence type="ECO:0000256" key="7">
    <source>
        <dbReference type="ARBA" id="ARBA00023128"/>
    </source>
</evidence>
<dbReference type="Gene3D" id="1.50.40.10">
    <property type="entry name" value="Mitochondrial carrier domain"/>
    <property type="match status" value="2"/>
</dbReference>
<feature type="repeat" description="Solcar" evidence="9">
    <location>
        <begin position="111"/>
        <end position="201"/>
    </location>
</feature>
<dbReference type="PANTHER" id="PTHR45624">
    <property type="entry name" value="MITOCHONDRIAL BASIC AMINO ACIDS TRANSPORTER-RELATED"/>
    <property type="match status" value="1"/>
</dbReference>
<keyword evidence="7" id="KW-0496">Mitochondrion</keyword>
<dbReference type="InterPro" id="IPR002067">
    <property type="entry name" value="MCP"/>
</dbReference>
<comment type="similarity">
    <text evidence="2 10">Belongs to the mitochondrial carrier (TC 2.A.29) family.</text>
</comment>
<comment type="subcellular location">
    <subcellularLocation>
        <location evidence="1">Mitochondrion membrane</location>
        <topology evidence="1">Multi-pass membrane protein</topology>
    </subcellularLocation>
</comment>
<dbReference type="SMR" id="G4ZGI7"/>
<evidence type="ECO:0000256" key="10">
    <source>
        <dbReference type="RuleBase" id="RU000488"/>
    </source>
</evidence>
<dbReference type="KEGG" id="psoj:PHYSODRAFT_499656"/>
<dbReference type="GO" id="GO:0031966">
    <property type="term" value="C:mitochondrial membrane"/>
    <property type="evidence" value="ECO:0007669"/>
    <property type="project" value="UniProtKB-SubCell"/>
</dbReference>
<evidence type="ECO:0000256" key="5">
    <source>
        <dbReference type="ARBA" id="ARBA00022737"/>
    </source>
</evidence>
<keyword evidence="8 9" id="KW-0472">Membrane</keyword>
<dbReference type="Pfam" id="PF00153">
    <property type="entry name" value="Mito_carr"/>
    <property type="match status" value="3"/>
</dbReference>
<dbReference type="GeneID" id="20657725"/>
<evidence type="ECO:0000256" key="4">
    <source>
        <dbReference type="ARBA" id="ARBA00022692"/>
    </source>
</evidence>
<keyword evidence="5" id="KW-0677">Repeat</keyword>
<dbReference type="InterPro" id="IPR050567">
    <property type="entry name" value="Mitochondrial_Carrier"/>
</dbReference>
<dbReference type="PROSITE" id="PS51257">
    <property type="entry name" value="PROKAR_LIPOPROTEIN"/>
    <property type="match status" value="1"/>
</dbReference>
<evidence type="ECO:0000256" key="8">
    <source>
        <dbReference type="ARBA" id="ARBA00023136"/>
    </source>
</evidence>
<dbReference type="AlphaFoldDB" id="G4ZGI7"/>
<feature type="repeat" description="Solcar" evidence="9">
    <location>
        <begin position="14"/>
        <end position="98"/>
    </location>
</feature>
<evidence type="ECO:0000256" key="3">
    <source>
        <dbReference type="ARBA" id="ARBA00022448"/>
    </source>
</evidence>
<dbReference type="PROSITE" id="PS50920">
    <property type="entry name" value="SOLCAR"/>
    <property type="match status" value="3"/>
</dbReference>
<accession>G4ZGI7</accession>
<dbReference type="GO" id="GO:0000064">
    <property type="term" value="F:L-ornithine transmembrane transporter activity"/>
    <property type="evidence" value="ECO:0007669"/>
    <property type="project" value="TreeGrafter"/>
</dbReference>
<keyword evidence="3 10" id="KW-0813">Transport</keyword>
<feature type="repeat" description="Solcar" evidence="9">
    <location>
        <begin position="209"/>
        <end position="295"/>
    </location>
</feature>
<dbReference type="EMBL" id="JH159154">
    <property type="protein sequence ID" value="EGZ16689.1"/>
    <property type="molecule type" value="Genomic_DNA"/>
</dbReference>
<dbReference type="InterPro" id="IPR018108">
    <property type="entry name" value="MCP_transmembrane"/>
</dbReference>
<evidence type="ECO:0000256" key="6">
    <source>
        <dbReference type="ARBA" id="ARBA00022989"/>
    </source>
</evidence>
<proteinExistence type="inferred from homology"/>
<evidence type="ECO:0000256" key="1">
    <source>
        <dbReference type="ARBA" id="ARBA00004225"/>
    </source>
</evidence>
<name>G4ZGI7_PHYSP</name>
<organism evidence="11 12">
    <name type="scientific">Phytophthora sojae (strain P6497)</name>
    <name type="common">Soybean stem and root rot agent</name>
    <name type="synonym">Phytophthora megasperma f. sp. glycines</name>
    <dbReference type="NCBI Taxonomy" id="1094619"/>
    <lineage>
        <taxon>Eukaryota</taxon>
        <taxon>Sar</taxon>
        <taxon>Stramenopiles</taxon>
        <taxon>Oomycota</taxon>
        <taxon>Peronosporomycetes</taxon>
        <taxon>Peronosporales</taxon>
        <taxon>Peronosporaceae</taxon>
        <taxon>Phytophthora</taxon>
    </lineage>
</organism>
<protein>
    <recommendedName>
        <fullName evidence="13">Mitochondrial Carrier (MC) Family</fullName>
    </recommendedName>
</protein>
<dbReference type="PANTHER" id="PTHR45624:SF12">
    <property type="entry name" value="MITOCHONDRIAL ORNITHINE TRANSPORTER 1"/>
    <property type="match status" value="1"/>
</dbReference>
<sequence length="299" mass="32570">MSSSPARRSSLSLSPWTKSVAAGSVSGMASVVACHPFDTIRTRLQLSPARFCGFFHCAQQTVQQESMRGLYKGFLPPFFSQGVYKAVIFTTSSTLRNDVLPHVPLLQLVLTPTVVSLTAGAVAGGVNAFLVAPVELVRNRLQVQYDNQPASRRYRGAYHCVTQVVRNEGIAAMWKGLTTTVIRDSLGVAFYFLGYDFAKQRLTASGRLGETATLLTAGAFGGVSFWAVALPFDTIKSLIQADGRDGKYTGLVSSTAKLVREEGVMQLFRGWQAAFSRGIPSAAITFWTFERANKFLNEM</sequence>
<reference evidence="11 12" key="1">
    <citation type="journal article" date="2006" name="Science">
        <title>Phytophthora genome sequences uncover evolutionary origins and mechanisms of pathogenesis.</title>
        <authorList>
            <person name="Tyler B.M."/>
            <person name="Tripathy S."/>
            <person name="Zhang X."/>
            <person name="Dehal P."/>
            <person name="Jiang R.H."/>
            <person name="Aerts A."/>
            <person name="Arredondo F.D."/>
            <person name="Baxter L."/>
            <person name="Bensasson D."/>
            <person name="Beynon J.L."/>
            <person name="Chapman J."/>
            <person name="Damasceno C.M."/>
            <person name="Dorrance A.E."/>
            <person name="Dou D."/>
            <person name="Dickerman A.W."/>
            <person name="Dubchak I.L."/>
            <person name="Garbelotto M."/>
            <person name="Gijzen M."/>
            <person name="Gordon S.G."/>
            <person name="Govers F."/>
            <person name="Grunwald N.J."/>
            <person name="Huang W."/>
            <person name="Ivors K.L."/>
            <person name="Jones R.W."/>
            <person name="Kamoun S."/>
            <person name="Krampis K."/>
            <person name="Lamour K.H."/>
            <person name="Lee M.K."/>
            <person name="McDonald W.H."/>
            <person name="Medina M."/>
            <person name="Meijer H.J."/>
            <person name="Nordberg E.K."/>
            <person name="Maclean D.J."/>
            <person name="Ospina-Giraldo M.D."/>
            <person name="Morris P.F."/>
            <person name="Phuntumart V."/>
            <person name="Putnam N.H."/>
            <person name="Rash S."/>
            <person name="Rose J.K."/>
            <person name="Sakihama Y."/>
            <person name="Salamov A.A."/>
            <person name="Savidor A."/>
            <person name="Scheuring C.F."/>
            <person name="Smith B.M."/>
            <person name="Sobral B.W."/>
            <person name="Terry A."/>
            <person name="Torto-Alalibo T.A."/>
            <person name="Win J."/>
            <person name="Xu Z."/>
            <person name="Zhang H."/>
            <person name="Grigoriev I.V."/>
            <person name="Rokhsar D.S."/>
            <person name="Boore J.L."/>
        </authorList>
    </citation>
    <scope>NUCLEOTIDE SEQUENCE [LARGE SCALE GENOMIC DNA]</scope>
    <source>
        <strain evidence="11 12">P6497</strain>
    </source>
</reference>
<dbReference type="OMA" id="SPWTKSV"/>
<dbReference type="SUPFAM" id="SSF103506">
    <property type="entry name" value="Mitochondrial carrier"/>
    <property type="match status" value="1"/>
</dbReference>
<evidence type="ECO:0000256" key="2">
    <source>
        <dbReference type="ARBA" id="ARBA00006375"/>
    </source>
</evidence>
<keyword evidence="6" id="KW-1133">Transmembrane helix</keyword>
<keyword evidence="4 9" id="KW-0812">Transmembrane</keyword>
<gene>
    <name evidence="11" type="ORF">PHYSODRAFT_499656</name>
</gene>
<keyword evidence="12" id="KW-1185">Reference proteome</keyword>
<evidence type="ECO:0000256" key="9">
    <source>
        <dbReference type="PROSITE-ProRule" id="PRU00282"/>
    </source>
</evidence>
<dbReference type="GO" id="GO:1990575">
    <property type="term" value="P:mitochondrial L-ornithine transmembrane transport"/>
    <property type="evidence" value="ECO:0007669"/>
    <property type="project" value="TreeGrafter"/>
</dbReference>